<evidence type="ECO:0000313" key="15">
    <source>
        <dbReference type="Proteomes" id="UP000198925"/>
    </source>
</evidence>
<dbReference type="FunFam" id="1.10.10.10:FF:000099">
    <property type="entry name" value="Two-component system response regulator TorR"/>
    <property type="match status" value="1"/>
</dbReference>
<dbReference type="GO" id="GO:0005829">
    <property type="term" value="C:cytosol"/>
    <property type="evidence" value="ECO:0007669"/>
    <property type="project" value="TreeGrafter"/>
</dbReference>
<keyword evidence="3 9" id="KW-0597">Phosphoprotein</keyword>
<evidence type="ECO:0000259" key="12">
    <source>
        <dbReference type="PROSITE" id="PS50110"/>
    </source>
</evidence>
<accession>A0A1G7BP54</accession>
<evidence type="ECO:0000259" key="13">
    <source>
        <dbReference type="PROSITE" id="PS51755"/>
    </source>
</evidence>
<name>A0A1G7BP54_9PROT</name>
<dbReference type="Pfam" id="PF00072">
    <property type="entry name" value="Response_reg"/>
    <property type="match status" value="1"/>
</dbReference>
<dbReference type="SMART" id="SM00862">
    <property type="entry name" value="Trans_reg_C"/>
    <property type="match status" value="1"/>
</dbReference>
<protein>
    <recommendedName>
        <fullName evidence="8">Regulatory protein VirG</fullName>
    </recommendedName>
</protein>
<dbReference type="SMART" id="SM00448">
    <property type="entry name" value="REC"/>
    <property type="match status" value="1"/>
</dbReference>
<evidence type="ECO:0000256" key="5">
    <source>
        <dbReference type="ARBA" id="ARBA00023015"/>
    </source>
</evidence>
<keyword evidence="5" id="KW-0805">Transcription regulation</keyword>
<dbReference type="PROSITE" id="PS51755">
    <property type="entry name" value="OMPR_PHOB"/>
    <property type="match status" value="1"/>
</dbReference>
<dbReference type="GO" id="GO:0032993">
    <property type="term" value="C:protein-DNA complex"/>
    <property type="evidence" value="ECO:0007669"/>
    <property type="project" value="TreeGrafter"/>
</dbReference>
<feature type="DNA-binding region" description="OmpR/PhoB-type" evidence="10">
    <location>
        <begin position="168"/>
        <end position="268"/>
    </location>
</feature>
<comment type="subcellular location">
    <subcellularLocation>
        <location evidence="1">Cytoplasm</location>
    </subcellularLocation>
</comment>
<evidence type="ECO:0000256" key="10">
    <source>
        <dbReference type="PROSITE-ProRule" id="PRU01091"/>
    </source>
</evidence>
<dbReference type="Gene3D" id="6.10.250.690">
    <property type="match status" value="1"/>
</dbReference>
<feature type="region of interest" description="Disordered" evidence="11">
    <location>
        <begin position="1"/>
        <end position="30"/>
    </location>
</feature>
<dbReference type="GO" id="GO:0000976">
    <property type="term" value="F:transcription cis-regulatory region binding"/>
    <property type="evidence" value="ECO:0007669"/>
    <property type="project" value="TreeGrafter"/>
</dbReference>
<dbReference type="PANTHER" id="PTHR48111:SF4">
    <property type="entry name" value="DNA-BINDING DUAL TRANSCRIPTIONAL REGULATOR OMPR"/>
    <property type="match status" value="1"/>
</dbReference>
<evidence type="ECO:0000256" key="3">
    <source>
        <dbReference type="ARBA" id="ARBA00022553"/>
    </source>
</evidence>
<dbReference type="InterPro" id="IPR016032">
    <property type="entry name" value="Sig_transdc_resp-reg_C-effctor"/>
</dbReference>
<gene>
    <name evidence="14" type="ORF">SAMN04487779_102612</name>
</gene>
<evidence type="ECO:0000256" key="7">
    <source>
        <dbReference type="ARBA" id="ARBA00023163"/>
    </source>
</evidence>
<dbReference type="PANTHER" id="PTHR48111">
    <property type="entry name" value="REGULATOR OF RPOS"/>
    <property type="match status" value="1"/>
</dbReference>
<dbReference type="Gene3D" id="1.10.10.10">
    <property type="entry name" value="Winged helix-like DNA-binding domain superfamily/Winged helix DNA-binding domain"/>
    <property type="match status" value="1"/>
</dbReference>
<dbReference type="Pfam" id="PF00486">
    <property type="entry name" value="Trans_reg_C"/>
    <property type="match status" value="1"/>
</dbReference>
<evidence type="ECO:0000256" key="2">
    <source>
        <dbReference type="ARBA" id="ARBA00022490"/>
    </source>
</evidence>
<evidence type="ECO:0000256" key="4">
    <source>
        <dbReference type="ARBA" id="ARBA00023012"/>
    </source>
</evidence>
<feature type="domain" description="Response regulatory" evidence="12">
    <location>
        <begin position="35"/>
        <end position="149"/>
    </location>
</feature>
<dbReference type="EMBL" id="FMZX01000026">
    <property type="protein sequence ID" value="SDE27935.1"/>
    <property type="molecule type" value="Genomic_DNA"/>
</dbReference>
<reference evidence="14 15" key="1">
    <citation type="submission" date="2016-10" db="EMBL/GenBank/DDBJ databases">
        <authorList>
            <person name="de Groot N.N."/>
        </authorList>
    </citation>
    <scope>NUCLEOTIDE SEQUENCE [LARGE SCALE GENOMIC DNA]</scope>
    <source>
        <strain evidence="14 15">CPCC 100156</strain>
    </source>
</reference>
<dbReference type="InterPro" id="IPR039420">
    <property type="entry name" value="WalR-like"/>
</dbReference>
<dbReference type="SUPFAM" id="SSF46894">
    <property type="entry name" value="C-terminal effector domain of the bipartite response regulators"/>
    <property type="match status" value="1"/>
</dbReference>
<dbReference type="Gene3D" id="3.40.50.2300">
    <property type="match status" value="1"/>
</dbReference>
<dbReference type="InterPro" id="IPR001867">
    <property type="entry name" value="OmpR/PhoB-type_DNA-bd"/>
</dbReference>
<proteinExistence type="predicted"/>
<dbReference type="GO" id="GO:0000156">
    <property type="term" value="F:phosphorelay response regulator activity"/>
    <property type="evidence" value="ECO:0007669"/>
    <property type="project" value="TreeGrafter"/>
</dbReference>
<dbReference type="SUPFAM" id="SSF52172">
    <property type="entry name" value="CheY-like"/>
    <property type="match status" value="1"/>
</dbReference>
<keyword evidence="4" id="KW-0902">Two-component regulatory system</keyword>
<dbReference type="CDD" id="cd17574">
    <property type="entry name" value="REC_OmpR"/>
    <property type="match status" value="1"/>
</dbReference>
<keyword evidence="6 10" id="KW-0238">DNA-binding</keyword>
<organism evidence="14 15">
    <name type="scientific">Belnapia rosea</name>
    <dbReference type="NCBI Taxonomy" id="938405"/>
    <lineage>
        <taxon>Bacteria</taxon>
        <taxon>Pseudomonadati</taxon>
        <taxon>Pseudomonadota</taxon>
        <taxon>Alphaproteobacteria</taxon>
        <taxon>Acetobacterales</taxon>
        <taxon>Roseomonadaceae</taxon>
        <taxon>Belnapia</taxon>
    </lineage>
</organism>
<evidence type="ECO:0000313" key="14">
    <source>
        <dbReference type="EMBL" id="SDE27935.1"/>
    </source>
</evidence>
<evidence type="ECO:0000256" key="6">
    <source>
        <dbReference type="ARBA" id="ARBA00023125"/>
    </source>
</evidence>
<keyword evidence="2" id="KW-0963">Cytoplasm</keyword>
<evidence type="ECO:0000256" key="1">
    <source>
        <dbReference type="ARBA" id="ARBA00004496"/>
    </source>
</evidence>
<feature type="modified residue" description="4-aspartylphosphate" evidence="9">
    <location>
        <position position="84"/>
    </location>
</feature>
<dbReference type="CDD" id="cd00383">
    <property type="entry name" value="trans_reg_C"/>
    <property type="match status" value="1"/>
</dbReference>
<dbReference type="Proteomes" id="UP000198925">
    <property type="component" value="Unassembled WGS sequence"/>
</dbReference>
<dbReference type="InterPro" id="IPR036388">
    <property type="entry name" value="WH-like_DNA-bd_sf"/>
</dbReference>
<dbReference type="GO" id="GO:0006355">
    <property type="term" value="P:regulation of DNA-templated transcription"/>
    <property type="evidence" value="ECO:0007669"/>
    <property type="project" value="InterPro"/>
</dbReference>
<dbReference type="AlphaFoldDB" id="A0A1G7BP54"/>
<keyword evidence="7" id="KW-0804">Transcription</keyword>
<feature type="domain" description="OmpR/PhoB-type" evidence="13">
    <location>
        <begin position="168"/>
        <end position="268"/>
    </location>
</feature>
<sequence>MVGRTSQACPGMNAALSGGPAGEPPDRRGLDPEAHVLIVEDDASMRHLIARLLRENGFRSTGVRDGREMWETLRNTEVDLILLDVMLPGDSGIELLRELRAERGALPVVMVTAKGSEADRVLGLDLGADDYLPKPFGRRELLARVRAVLRRARPAAAAPAKPAARVSVQRVRFDSWTVDLARRELLGSGGTVVDLSGAEYDLLLAFIEHPHRVLARNQILELSRGRLADPNDRSVDVLVSRLRRKLEGEEGGTAMIKTVRGAGYMFLPAVERVG</sequence>
<keyword evidence="15" id="KW-1185">Reference proteome</keyword>
<evidence type="ECO:0000256" key="9">
    <source>
        <dbReference type="PROSITE-ProRule" id="PRU00169"/>
    </source>
</evidence>
<dbReference type="PROSITE" id="PS50110">
    <property type="entry name" value="RESPONSE_REGULATORY"/>
    <property type="match status" value="1"/>
</dbReference>
<dbReference type="InterPro" id="IPR001789">
    <property type="entry name" value="Sig_transdc_resp-reg_receiver"/>
</dbReference>
<dbReference type="InterPro" id="IPR011006">
    <property type="entry name" value="CheY-like_superfamily"/>
</dbReference>
<evidence type="ECO:0000256" key="11">
    <source>
        <dbReference type="SAM" id="MobiDB-lite"/>
    </source>
</evidence>
<evidence type="ECO:0000256" key="8">
    <source>
        <dbReference type="ARBA" id="ARBA00067337"/>
    </source>
</evidence>